<feature type="transmembrane region" description="Helical" evidence="8">
    <location>
        <begin position="549"/>
        <end position="578"/>
    </location>
</feature>
<feature type="compositionally biased region" description="Polar residues" evidence="7">
    <location>
        <begin position="744"/>
        <end position="762"/>
    </location>
</feature>
<keyword evidence="5 8" id="KW-1133">Transmembrane helix</keyword>
<feature type="domain" description="10TM putative phosphate transporter extracellular tail" evidence="10">
    <location>
        <begin position="780"/>
        <end position="874"/>
    </location>
</feature>
<dbReference type="InterPro" id="IPR032880">
    <property type="entry name" value="CSC1/OSCA1-like_N"/>
</dbReference>
<evidence type="ECO:0000313" key="14">
    <source>
        <dbReference type="Proteomes" id="UP000766486"/>
    </source>
</evidence>
<reference evidence="13 14" key="1">
    <citation type="submission" date="2019-06" db="EMBL/GenBank/DDBJ databases">
        <authorList>
            <person name="Broberg M."/>
        </authorList>
    </citation>
    <scope>NUCLEOTIDE SEQUENCE [LARGE SCALE GENOMIC DNA]</scope>
</reference>
<feature type="transmembrane region" description="Helical" evidence="8">
    <location>
        <begin position="411"/>
        <end position="435"/>
    </location>
</feature>
<feature type="transmembrane region" description="Helical" evidence="8">
    <location>
        <begin position="113"/>
        <end position="132"/>
    </location>
</feature>
<feature type="domain" description="CSC1/OSCA1-like cytosolic" evidence="12">
    <location>
        <begin position="207"/>
        <end position="398"/>
    </location>
</feature>
<dbReference type="Proteomes" id="UP000766486">
    <property type="component" value="Unassembled WGS sequence"/>
</dbReference>
<feature type="transmembrane region" description="Helical" evidence="8">
    <location>
        <begin position="599"/>
        <end position="621"/>
    </location>
</feature>
<dbReference type="Pfam" id="PF12621">
    <property type="entry name" value="PHM7_ext"/>
    <property type="match status" value="1"/>
</dbReference>
<dbReference type="Pfam" id="PF14703">
    <property type="entry name" value="PHM7_cyt"/>
    <property type="match status" value="1"/>
</dbReference>
<protein>
    <recommendedName>
        <fullName evidence="15">CSC1/OSCA1-like 7TM region domain-containing protein</fullName>
    </recommendedName>
</protein>
<feature type="region of interest" description="Disordered" evidence="7">
    <location>
        <begin position="276"/>
        <end position="302"/>
    </location>
</feature>
<evidence type="ECO:0000256" key="6">
    <source>
        <dbReference type="ARBA" id="ARBA00023136"/>
    </source>
</evidence>
<evidence type="ECO:0000259" key="9">
    <source>
        <dbReference type="Pfam" id="PF02714"/>
    </source>
</evidence>
<feature type="transmembrane region" description="Helical" evidence="8">
    <location>
        <begin position="455"/>
        <end position="480"/>
    </location>
</feature>
<organism evidence="13 14">
    <name type="scientific">Bionectria ochroleuca</name>
    <name type="common">Gliocladium roseum</name>
    <dbReference type="NCBI Taxonomy" id="29856"/>
    <lineage>
        <taxon>Eukaryota</taxon>
        <taxon>Fungi</taxon>
        <taxon>Dikarya</taxon>
        <taxon>Ascomycota</taxon>
        <taxon>Pezizomycotina</taxon>
        <taxon>Sordariomycetes</taxon>
        <taxon>Hypocreomycetidae</taxon>
        <taxon>Hypocreales</taxon>
        <taxon>Bionectriaceae</taxon>
        <taxon>Clonostachys</taxon>
    </lineage>
</organism>
<feature type="transmembrane region" description="Helical" evidence="8">
    <location>
        <begin position="163"/>
        <end position="182"/>
    </location>
</feature>
<feature type="region of interest" description="Disordered" evidence="7">
    <location>
        <begin position="744"/>
        <end position="770"/>
    </location>
</feature>
<name>A0ABY6UT98_BIOOC</name>
<evidence type="ECO:0000256" key="1">
    <source>
        <dbReference type="ARBA" id="ARBA00004141"/>
    </source>
</evidence>
<feature type="domain" description="CSC1/OSCA1-like 7TM region" evidence="9">
    <location>
        <begin position="409"/>
        <end position="681"/>
    </location>
</feature>
<keyword evidence="4 8" id="KW-0812">Transmembrane</keyword>
<evidence type="ECO:0000256" key="8">
    <source>
        <dbReference type="SAM" id="Phobius"/>
    </source>
</evidence>
<dbReference type="InterPro" id="IPR027815">
    <property type="entry name" value="CSC1/OSCA1-like_cyt"/>
</dbReference>
<feature type="domain" description="CSC1/OSCA1-like N-terminal transmembrane" evidence="11">
    <location>
        <begin position="33"/>
        <end position="184"/>
    </location>
</feature>
<evidence type="ECO:0000256" key="7">
    <source>
        <dbReference type="SAM" id="MobiDB-lite"/>
    </source>
</evidence>
<keyword evidence="14" id="KW-1185">Reference proteome</keyword>
<sequence>MGNFISWLTKNSPGQDDSIGEARGTQPQSLSGMISTLVPVLLVSAIYLVIFLIFRVSQRRYYAPRTYLGSLRENERSPELPRGVLNWFSAFWKIPDAYALQHQSLDSYLFLRFLRICCTITFVSLCITWPILFPVNATGGNGKSQLEVISYSNINLDTEKNRFYAHTFVAWLVYGFLMYTITRECIFYINIRQAYLLTPQSARRISSRTVLFTAVSDDFLDEARIRQIFSTDAVKNVWIHGDTKELDELVKERDKAALTLEKGEIKLLKTVNKERVKSGKKSQPAGEPALDTETGNIASRWITDKKRPTHRTGFLGLVGKKVDTIEWGRSELQTLVPKTEAAQAEYRAGNYKKLRAVFVEFYHQSDAQAAFQVVTHHHALHMAPRYIGVRPEEIVWSNLAIPWWQKIVRRYLAIFGVAVLIIFWAIPVGIVGIISQVDTLKTLPGLTWIASIPSVILGVVSGLLPSVALSILMSFVPVFMRMFARLSGEVTLSRVELYTQNAYFAFQLIQVFLIRTLTDTASTAIVQIANDPSSVFSILSTALPTSSNFYISYFIVQGLTIAVSVLTQVVGCVIFNILYRFLTGTPRAMYNKWTSLSAIMWGSVLPVYTAIAVISITYAVIAPIMLFWATIGLGLFYLAYRYNVLFVTDTAVDTRGLFYPRALKQLFAGIYLAEICMVGMFAVSKAAGPAALMAVFLIFTILFQFTMFRALDPLLYNLPRTLQVEEELIQARLSDAEQQDKIASNTESNGHGQTKASGSGSSPRVEEVTPKKKPNFVQKFLKPWIYSDYETLRKMVPQDNSLGAHEYSDEISAEAYLPPSVTKTAPVLWIPEDPAGVSKQEIALTSKVIAISDEGCTLSDKNKLEWDVEGARPPIWNEKIYY</sequence>
<evidence type="ECO:0000256" key="2">
    <source>
        <dbReference type="ARBA" id="ARBA00007779"/>
    </source>
</evidence>
<keyword evidence="3" id="KW-0813">Transport</keyword>
<dbReference type="InterPro" id="IPR022257">
    <property type="entry name" value="PHM7_ext"/>
</dbReference>
<evidence type="ECO:0000259" key="10">
    <source>
        <dbReference type="Pfam" id="PF12621"/>
    </source>
</evidence>
<evidence type="ECO:0000313" key="13">
    <source>
        <dbReference type="EMBL" id="VUC34623.1"/>
    </source>
</evidence>
<dbReference type="PANTHER" id="PTHR13018:SF26">
    <property type="entry name" value="DOMAIN PROTEIN, PUTATIVE (AFU_ORTHOLOGUE AFUA_5G10920)-RELATED"/>
    <property type="match status" value="1"/>
</dbReference>
<dbReference type="InterPro" id="IPR003864">
    <property type="entry name" value="CSC1/OSCA1-like_7TM"/>
</dbReference>
<dbReference type="EMBL" id="CABFNS010000889">
    <property type="protein sequence ID" value="VUC34623.1"/>
    <property type="molecule type" value="Genomic_DNA"/>
</dbReference>
<evidence type="ECO:0000256" key="3">
    <source>
        <dbReference type="ARBA" id="ARBA00022448"/>
    </source>
</evidence>
<comment type="subcellular location">
    <subcellularLocation>
        <location evidence="1">Membrane</location>
        <topology evidence="1">Multi-pass membrane protein</topology>
    </subcellularLocation>
</comment>
<keyword evidence="6 8" id="KW-0472">Membrane</keyword>
<comment type="caution">
    <text evidence="13">The sequence shown here is derived from an EMBL/GenBank/DDBJ whole genome shotgun (WGS) entry which is preliminary data.</text>
</comment>
<comment type="similarity">
    <text evidence="2">Belongs to the CSC1 (TC 1.A.17) family.</text>
</comment>
<feature type="transmembrane region" description="Helical" evidence="8">
    <location>
        <begin position="690"/>
        <end position="711"/>
    </location>
</feature>
<evidence type="ECO:0008006" key="15">
    <source>
        <dbReference type="Google" id="ProtNLM"/>
    </source>
</evidence>
<dbReference type="InterPro" id="IPR045122">
    <property type="entry name" value="Csc1-like"/>
</dbReference>
<dbReference type="PANTHER" id="PTHR13018">
    <property type="entry name" value="PROBABLE MEMBRANE PROTEIN DUF221-RELATED"/>
    <property type="match status" value="1"/>
</dbReference>
<evidence type="ECO:0000256" key="5">
    <source>
        <dbReference type="ARBA" id="ARBA00022989"/>
    </source>
</evidence>
<proteinExistence type="inferred from homology"/>
<dbReference type="Pfam" id="PF02714">
    <property type="entry name" value="RSN1_7TM"/>
    <property type="match status" value="1"/>
</dbReference>
<feature type="transmembrane region" description="Helical" evidence="8">
    <location>
        <begin position="627"/>
        <end position="645"/>
    </location>
</feature>
<accession>A0ABY6UT98</accession>
<feature type="transmembrane region" description="Helical" evidence="8">
    <location>
        <begin position="33"/>
        <end position="54"/>
    </location>
</feature>
<evidence type="ECO:0000259" key="12">
    <source>
        <dbReference type="Pfam" id="PF14703"/>
    </source>
</evidence>
<gene>
    <name evidence="13" type="ORF">CLO192961_LOCUS389595</name>
</gene>
<dbReference type="Pfam" id="PF13967">
    <property type="entry name" value="RSN1_TM"/>
    <property type="match status" value="1"/>
</dbReference>
<evidence type="ECO:0000259" key="11">
    <source>
        <dbReference type="Pfam" id="PF13967"/>
    </source>
</evidence>
<evidence type="ECO:0000256" key="4">
    <source>
        <dbReference type="ARBA" id="ARBA00022692"/>
    </source>
</evidence>